<accession>A0A481YUQ7</accession>
<proteinExistence type="predicted"/>
<protein>
    <recommendedName>
        <fullName evidence="1">F-box domain-containing protein</fullName>
    </recommendedName>
</protein>
<evidence type="ECO:0000313" key="2">
    <source>
        <dbReference type="EMBL" id="QBK86264.1"/>
    </source>
</evidence>
<sequence>MNILPTEILTLIIDDPENEEYLFSRSLVCKQWNEIVLQIFEYPFWVVLKAILSNDSERIKEMLSKIRCDRDTYFYFLEKSFIKMKYKSFNAILTLSAYPDNVIHKFFYSKSKYDTANNYFNIGDSLCCFFYDINGKYKYIFRYICVLLRERICEQLPDKVEFDEDNFKVTNYKKTKIYCNYSNEKNNICINMEGDLYTLEAEYLIKKHPIFSNKITVFCMLLHCLKNRPESYDLLTEDFIDNEVIEVLRGILDETQDTTPKVFIMALKILYDNFREPVF</sequence>
<name>A0A481YUQ7_9VIRU</name>
<reference evidence="2" key="1">
    <citation type="journal article" date="2019" name="MBio">
        <title>Virus Genomes from Deep Sea Sediments Expand the Ocean Megavirome and Support Independent Origins of Viral Gigantism.</title>
        <authorList>
            <person name="Backstrom D."/>
            <person name="Yutin N."/>
            <person name="Jorgensen S.L."/>
            <person name="Dharamshi J."/>
            <person name="Homa F."/>
            <person name="Zaremba-Niedwiedzka K."/>
            <person name="Spang A."/>
            <person name="Wolf Y.I."/>
            <person name="Koonin E.V."/>
            <person name="Ettema T.J."/>
        </authorList>
    </citation>
    <scope>NUCLEOTIDE SEQUENCE</scope>
</reference>
<feature type="domain" description="F-box" evidence="1">
    <location>
        <begin position="1"/>
        <end position="48"/>
    </location>
</feature>
<dbReference type="PROSITE" id="PS50181">
    <property type="entry name" value="FBOX"/>
    <property type="match status" value="1"/>
</dbReference>
<dbReference type="InterPro" id="IPR001810">
    <property type="entry name" value="F-box_dom"/>
</dbReference>
<gene>
    <name evidence="2" type="ORF">LCMAC102_00590</name>
</gene>
<evidence type="ECO:0000259" key="1">
    <source>
        <dbReference type="PROSITE" id="PS50181"/>
    </source>
</evidence>
<organism evidence="2">
    <name type="scientific">Marseillevirus LCMAC102</name>
    <dbReference type="NCBI Taxonomy" id="2506603"/>
    <lineage>
        <taxon>Viruses</taxon>
        <taxon>Varidnaviria</taxon>
        <taxon>Bamfordvirae</taxon>
        <taxon>Nucleocytoviricota</taxon>
        <taxon>Megaviricetes</taxon>
        <taxon>Pimascovirales</taxon>
        <taxon>Pimascovirales incertae sedis</taxon>
        <taxon>Marseilleviridae</taxon>
    </lineage>
</organism>
<dbReference type="EMBL" id="MK500334">
    <property type="protein sequence ID" value="QBK86264.1"/>
    <property type="molecule type" value="Genomic_DNA"/>
</dbReference>